<evidence type="ECO:0000313" key="2">
    <source>
        <dbReference type="EMBL" id="MEF2293097.1"/>
    </source>
</evidence>
<gene>
    <name evidence="2" type="ORF">V2W34_13940</name>
</gene>
<dbReference type="RefSeq" id="WP_331805650.1">
    <property type="nucleotide sequence ID" value="NZ_JAZHPM010000026.1"/>
</dbReference>
<feature type="domain" description="IrrE N-terminal-like" evidence="1">
    <location>
        <begin position="35"/>
        <end position="141"/>
    </location>
</feature>
<reference evidence="2 3" key="1">
    <citation type="submission" date="2024-01" db="EMBL/GenBank/DDBJ databases">
        <title>Survival strategy associated with biotechnological potential of Virgibacillus dokdonensis T4.6 isolated from salt-fermented shrimp paste.</title>
        <authorList>
            <person name="Doan T.V."/>
            <person name="Quach N.T."/>
            <person name="Phi Q.-T."/>
        </authorList>
    </citation>
    <scope>NUCLEOTIDE SEQUENCE [LARGE SCALE GENOMIC DNA]</scope>
    <source>
        <strain evidence="2 3">T4.6</strain>
    </source>
</reference>
<organism evidence="2 3">
    <name type="scientific">Virgibacillus dokdonensis</name>
    <dbReference type="NCBI Taxonomy" id="302167"/>
    <lineage>
        <taxon>Bacteria</taxon>
        <taxon>Bacillati</taxon>
        <taxon>Bacillota</taxon>
        <taxon>Bacilli</taxon>
        <taxon>Bacillales</taxon>
        <taxon>Bacillaceae</taxon>
        <taxon>Virgibacillus</taxon>
    </lineage>
</organism>
<evidence type="ECO:0000259" key="1">
    <source>
        <dbReference type="Pfam" id="PF06114"/>
    </source>
</evidence>
<proteinExistence type="predicted"/>
<name>A0ABU7VIQ8_9BACI</name>
<sequence length="162" mass="19815">MYYYSRTEDFIKDMLLSINIKHPDQLSITNISKALRIPVQYWEFKSESIRHSDRQIIFLNFYQTTEEQWQDFTHELAHVLWHAGRQEFLPPLFTELQEWQAEHFCYHCCIPTFMLEKLYNYTIYDVMQLFNVDYDFAYTRLEMHKSKMLTGGYFNEAYLTRA</sequence>
<keyword evidence="3" id="KW-1185">Reference proteome</keyword>
<comment type="caution">
    <text evidence="2">The sequence shown here is derived from an EMBL/GenBank/DDBJ whole genome shotgun (WGS) entry which is preliminary data.</text>
</comment>
<dbReference type="Proteomes" id="UP001356080">
    <property type="component" value="Unassembled WGS sequence"/>
</dbReference>
<evidence type="ECO:0000313" key="3">
    <source>
        <dbReference type="Proteomes" id="UP001356080"/>
    </source>
</evidence>
<protein>
    <submittedName>
        <fullName evidence="2">ImmA/IrrE family metallo-endopeptidase</fullName>
    </submittedName>
</protein>
<dbReference type="Pfam" id="PF06114">
    <property type="entry name" value="Peptidase_M78"/>
    <property type="match status" value="1"/>
</dbReference>
<dbReference type="EMBL" id="JAZHPM010000026">
    <property type="protein sequence ID" value="MEF2293097.1"/>
    <property type="molecule type" value="Genomic_DNA"/>
</dbReference>
<accession>A0ABU7VIQ8</accession>
<dbReference type="InterPro" id="IPR010359">
    <property type="entry name" value="IrrE_HExxH"/>
</dbReference>